<dbReference type="RefSeq" id="WP_336538930.1">
    <property type="nucleotide sequence ID" value="NZ_JBBAYL010000014.1"/>
</dbReference>
<proteinExistence type="predicted"/>
<dbReference type="Proteomes" id="UP001365781">
    <property type="component" value="Unassembled WGS sequence"/>
</dbReference>
<keyword evidence="2" id="KW-1185">Reference proteome</keyword>
<dbReference type="EMBL" id="JBBAYM010000014">
    <property type="protein sequence ID" value="MEI5611927.1"/>
    <property type="molecule type" value="Genomic_DNA"/>
</dbReference>
<comment type="caution">
    <text evidence="1">The sequence shown here is derived from an EMBL/GenBank/DDBJ whole genome shotgun (WGS) entry which is preliminary data.</text>
</comment>
<protein>
    <submittedName>
        <fullName evidence="1">Uncharacterized protein</fullName>
    </submittedName>
</protein>
<sequence length="95" mass="10584">MRLSEPLTWPYTKLLGNTGSHTTVRGGELMTDGRVGAAVRRDEMPMLRAYRLWFEHTRRCDCGCKGIPRAQDGCEAGQELWGAYRLARIGRGGAS</sequence>
<reference evidence="1 2" key="1">
    <citation type="submission" date="2024-03" db="EMBL/GenBank/DDBJ databases">
        <title>First Report of Pectobacterium brasiliscabiei causing potato scab in china.</title>
        <authorList>
            <person name="Handique U."/>
        </authorList>
    </citation>
    <scope>NUCLEOTIDE SEQUENCE [LARGE SCALE GENOMIC DNA]</scope>
    <source>
        <strain evidence="1 2">ZRIMU1503</strain>
    </source>
</reference>
<evidence type="ECO:0000313" key="2">
    <source>
        <dbReference type="Proteomes" id="UP001365781"/>
    </source>
</evidence>
<gene>
    <name evidence="1" type="ORF">WB403_22465</name>
</gene>
<name>A0ABU8GFG1_9ACTN</name>
<organism evidence="1 2">
    <name type="scientific">Streptomyces brasiliscabiei</name>
    <dbReference type="NCBI Taxonomy" id="2736302"/>
    <lineage>
        <taxon>Bacteria</taxon>
        <taxon>Bacillati</taxon>
        <taxon>Actinomycetota</taxon>
        <taxon>Actinomycetes</taxon>
        <taxon>Kitasatosporales</taxon>
        <taxon>Streptomycetaceae</taxon>
        <taxon>Streptomyces</taxon>
    </lineage>
</organism>
<accession>A0ABU8GFG1</accession>
<evidence type="ECO:0000313" key="1">
    <source>
        <dbReference type="EMBL" id="MEI5611927.1"/>
    </source>
</evidence>